<dbReference type="EMBL" id="CAJNIZ010000914">
    <property type="protein sequence ID" value="CAE7178363.1"/>
    <property type="molecule type" value="Genomic_DNA"/>
</dbReference>
<gene>
    <name evidence="2" type="ORF">SPIL2461_LOCUS973</name>
</gene>
<evidence type="ECO:0000313" key="3">
    <source>
        <dbReference type="Proteomes" id="UP000649617"/>
    </source>
</evidence>
<organism evidence="2 3">
    <name type="scientific">Symbiodinium pilosum</name>
    <name type="common">Dinoflagellate</name>
    <dbReference type="NCBI Taxonomy" id="2952"/>
    <lineage>
        <taxon>Eukaryota</taxon>
        <taxon>Sar</taxon>
        <taxon>Alveolata</taxon>
        <taxon>Dinophyceae</taxon>
        <taxon>Suessiales</taxon>
        <taxon>Symbiodiniaceae</taxon>
        <taxon>Symbiodinium</taxon>
    </lineage>
</organism>
<reference evidence="2" key="1">
    <citation type="submission" date="2021-02" db="EMBL/GenBank/DDBJ databases">
        <authorList>
            <person name="Dougan E. K."/>
            <person name="Rhodes N."/>
            <person name="Thang M."/>
            <person name="Chan C."/>
        </authorList>
    </citation>
    <scope>NUCLEOTIDE SEQUENCE</scope>
</reference>
<evidence type="ECO:0000256" key="1">
    <source>
        <dbReference type="SAM" id="MobiDB-lite"/>
    </source>
</evidence>
<feature type="non-terminal residue" evidence="2">
    <location>
        <position position="1"/>
    </location>
</feature>
<name>A0A812IZI3_SYMPI</name>
<comment type="caution">
    <text evidence="2">The sequence shown here is derived from an EMBL/GenBank/DDBJ whole genome shotgun (WGS) entry which is preliminary data.</text>
</comment>
<accession>A0A812IZI3</accession>
<evidence type="ECO:0000313" key="2">
    <source>
        <dbReference type="EMBL" id="CAE7178363.1"/>
    </source>
</evidence>
<protein>
    <submittedName>
        <fullName evidence="2">Uncharacterized protein</fullName>
    </submittedName>
</protein>
<keyword evidence="3" id="KW-1185">Reference proteome</keyword>
<dbReference type="AlphaFoldDB" id="A0A812IZI3"/>
<proteinExistence type="predicted"/>
<sequence>ADHWVQLTPSGSAPPAVERHAMACSDAADACYVFGGLVASTGQDKTNGLYNYSRSGEAPTSTTTTTTTTAATPTSANTATTAAATTNTTSTMTTSTYVSSARDPVIPFFLCLLAVRGP</sequence>
<feature type="region of interest" description="Disordered" evidence="1">
    <location>
        <begin position="50"/>
        <end position="83"/>
    </location>
</feature>
<feature type="compositionally biased region" description="Low complexity" evidence="1">
    <location>
        <begin position="58"/>
        <end position="83"/>
    </location>
</feature>
<dbReference type="Proteomes" id="UP000649617">
    <property type="component" value="Unassembled WGS sequence"/>
</dbReference>